<dbReference type="FunFam" id="3.90.780.10:FF:000003">
    <property type="entry name" value="Protein UshA"/>
    <property type="match status" value="1"/>
</dbReference>
<dbReference type="GO" id="GO:0046872">
    <property type="term" value="F:metal ion binding"/>
    <property type="evidence" value="ECO:0007669"/>
    <property type="project" value="UniProtKB-KW"/>
</dbReference>
<dbReference type="PRINTS" id="PR01607">
    <property type="entry name" value="APYRASEFAMLY"/>
</dbReference>
<feature type="domain" description="5'-Nucleotidase C-terminal" evidence="7">
    <location>
        <begin position="364"/>
        <end position="507"/>
    </location>
</feature>
<evidence type="ECO:0000256" key="1">
    <source>
        <dbReference type="ARBA" id="ARBA00006654"/>
    </source>
</evidence>
<evidence type="ECO:0000259" key="6">
    <source>
        <dbReference type="Pfam" id="PF00149"/>
    </source>
</evidence>
<dbReference type="GO" id="GO:0008768">
    <property type="term" value="F:UDP-sugar diphosphatase activity"/>
    <property type="evidence" value="ECO:0007669"/>
    <property type="project" value="UniProtKB-EC"/>
</dbReference>
<dbReference type="CDD" id="cd07405">
    <property type="entry name" value="MPP_UshA_N"/>
    <property type="match status" value="1"/>
</dbReference>
<dbReference type="PROSITE" id="PS00786">
    <property type="entry name" value="5_NUCLEOTIDASE_2"/>
    <property type="match status" value="1"/>
</dbReference>
<dbReference type="SUPFAM" id="SSF56300">
    <property type="entry name" value="Metallo-dependent phosphatases"/>
    <property type="match status" value="1"/>
</dbReference>
<accession>A0A443I9L8</accession>
<dbReference type="Proteomes" id="UP000288794">
    <property type="component" value="Unassembled WGS sequence"/>
</dbReference>
<dbReference type="EC" id="3.6.1.45" evidence="8"/>
<keyword evidence="2" id="KW-0479">Metal-binding</keyword>
<reference evidence="8 9" key="1">
    <citation type="submission" date="2014-04" db="EMBL/GenBank/DDBJ databases">
        <title>Draft genome sequence of Pantoea beijingensis strain LMG 27579, an emerging pathogen to Pleurotus eryngii with potential industrial application.</title>
        <authorList>
            <person name="Xu F."/>
            <person name="Liu Y."/>
            <person name="Wang S."/>
            <person name="Yin Y."/>
            <person name="Ma Y."/>
            <person name="Zhao S."/>
            <person name="Rong C."/>
        </authorList>
    </citation>
    <scope>NUCLEOTIDE SEQUENCE [LARGE SCALE GENOMIC DNA]</scope>
    <source>
        <strain evidence="8 9">LMG 27579</strain>
    </source>
</reference>
<sequence length="563" mass="61999">MRFTQKALLGGLLLTLTGIPMGAQAWEKDRLYKFTVLHTNDHHGRFWSNERGEYGLAAQKTLVDSVRLDVQAHGGQVLILSGGDINTGVPESDLQDAEPDFRGMNLIGYDAMALGNHEFDNPISVLRQQQKWAKFPLLSANIYQKSSGKRLFQPYALFNRMGLKIAVIGLTTDDTAKIGNPEYFTDIEFRKPATEAKAVVEALRAQEKPDVIIAATHMGHYDDGKHGSNAPGDVEMARELPKGYLDMIVGGHSQDPVCMAKENVKQVDYVPGSPCVPDRQNGTWIVQAHEWGKYVGRADFTFRNGELKLEHYQLIPINLKHKVRNSDGTESLINYTSEIAANPAMLKLLMPFQNKGEAQLSVKIGSVNQRLEGDRSKVRFVQTNMARLILAAQIERTQADFAVMSGGGVRDSIAEGDITYKDVLKVQPFGNTVIYVDMKGRDVEKYLAVVANKQVDSGAYAQFANVSLVADGQGVSEVKINGKPLEPEKTYRMATLNFNATGGDGYPPVNQLASYVDTGFVDAEVLKQYIQQHSPLDATKFAPQGDIVAPTDVRQESVVIGPN</sequence>
<evidence type="ECO:0000313" key="8">
    <source>
        <dbReference type="EMBL" id="RWR00715.1"/>
    </source>
</evidence>
<evidence type="ECO:0000256" key="5">
    <source>
        <dbReference type="RuleBase" id="RU362119"/>
    </source>
</evidence>
<keyword evidence="5 8" id="KW-0378">Hydrolase</keyword>
<evidence type="ECO:0000313" key="9">
    <source>
        <dbReference type="Proteomes" id="UP000288794"/>
    </source>
</evidence>
<keyword evidence="4 5" id="KW-0547">Nucleotide-binding</keyword>
<keyword evidence="3 5" id="KW-0732">Signal</keyword>
<feature type="signal peptide" evidence="5">
    <location>
        <begin position="1"/>
        <end position="25"/>
    </location>
</feature>
<evidence type="ECO:0000259" key="7">
    <source>
        <dbReference type="Pfam" id="PF02872"/>
    </source>
</evidence>
<dbReference type="Pfam" id="PF00149">
    <property type="entry name" value="Metallophos"/>
    <property type="match status" value="1"/>
</dbReference>
<comment type="similarity">
    <text evidence="1 5">Belongs to the 5'-nucleotidase family.</text>
</comment>
<feature type="domain" description="Calcineurin-like phosphoesterase" evidence="6">
    <location>
        <begin position="35"/>
        <end position="253"/>
    </location>
</feature>
<organism evidence="8 9">
    <name type="scientific">[Pantoea] beijingensis</name>
    <dbReference type="NCBI Taxonomy" id="1324864"/>
    <lineage>
        <taxon>Bacteria</taxon>
        <taxon>Pseudomonadati</taxon>
        <taxon>Pseudomonadota</taxon>
        <taxon>Gammaproteobacteria</taxon>
        <taxon>Enterobacterales</taxon>
        <taxon>Erwiniaceae</taxon>
        <taxon>Erwinia</taxon>
    </lineage>
</organism>
<dbReference type="InterPro" id="IPR004843">
    <property type="entry name" value="Calcineurin-like_PHP"/>
</dbReference>
<dbReference type="EMBL" id="JMEE01000046">
    <property type="protein sequence ID" value="RWR00715.1"/>
    <property type="molecule type" value="Genomic_DNA"/>
</dbReference>
<dbReference type="PANTHER" id="PTHR11575:SF46">
    <property type="entry name" value="PROTEIN USHA"/>
    <property type="match status" value="1"/>
</dbReference>
<dbReference type="SUPFAM" id="SSF55816">
    <property type="entry name" value="5'-nucleotidase (syn. UDP-sugar hydrolase), C-terminal domain"/>
    <property type="match status" value="1"/>
</dbReference>
<protein>
    <submittedName>
        <fullName evidence="8">5'-nucleotidase</fullName>
        <ecNumber evidence="8">3.1.3.5</ecNumber>
        <ecNumber evidence="8">3.6.1.45</ecNumber>
    </submittedName>
</protein>
<dbReference type="InterPro" id="IPR036907">
    <property type="entry name" value="5'-Nucleotdase_C_sf"/>
</dbReference>
<dbReference type="Pfam" id="PF02872">
    <property type="entry name" value="5_nucleotid_C"/>
    <property type="match status" value="1"/>
</dbReference>
<dbReference type="InterPro" id="IPR006179">
    <property type="entry name" value="5_nucleotidase/apyrase"/>
</dbReference>
<dbReference type="EC" id="3.1.3.5" evidence="8"/>
<dbReference type="InterPro" id="IPR029052">
    <property type="entry name" value="Metallo-depent_PP-like"/>
</dbReference>
<dbReference type="Gene3D" id="3.90.780.10">
    <property type="entry name" value="5'-Nucleotidase, C-terminal domain"/>
    <property type="match status" value="1"/>
</dbReference>
<dbReference type="GO" id="GO:0009166">
    <property type="term" value="P:nucleotide catabolic process"/>
    <property type="evidence" value="ECO:0007669"/>
    <property type="project" value="InterPro"/>
</dbReference>
<dbReference type="Gene3D" id="3.60.21.10">
    <property type="match status" value="1"/>
</dbReference>
<dbReference type="AlphaFoldDB" id="A0A443I9L8"/>
<evidence type="ECO:0000256" key="2">
    <source>
        <dbReference type="ARBA" id="ARBA00022723"/>
    </source>
</evidence>
<dbReference type="FunFam" id="3.60.21.10:FF:000025">
    <property type="entry name" value="Protein UshA"/>
    <property type="match status" value="1"/>
</dbReference>
<feature type="chain" id="PRO_5018809405" evidence="5">
    <location>
        <begin position="26"/>
        <end position="563"/>
    </location>
</feature>
<dbReference type="GO" id="GO:0030288">
    <property type="term" value="C:outer membrane-bounded periplasmic space"/>
    <property type="evidence" value="ECO:0007669"/>
    <property type="project" value="TreeGrafter"/>
</dbReference>
<dbReference type="NCBIfam" id="NF007109">
    <property type="entry name" value="PRK09558.1"/>
    <property type="match status" value="1"/>
</dbReference>
<keyword evidence="9" id="KW-1185">Reference proteome</keyword>
<evidence type="ECO:0000256" key="3">
    <source>
        <dbReference type="ARBA" id="ARBA00022729"/>
    </source>
</evidence>
<proteinExistence type="inferred from homology"/>
<dbReference type="RefSeq" id="WP_128179359.1">
    <property type="nucleotide sequence ID" value="NZ_CP071409.1"/>
</dbReference>
<name>A0A443I9L8_9GAMM</name>
<dbReference type="InterPro" id="IPR006146">
    <property type="entry name" value="5'-Nucleotdase_CS"/>
</dbReference>
<dbReference type="GO" id="GO:0000166">
    <property type="term" value="F:nucleotide binding"/>
    <property type="evidence" value="ECO:0007669"/>
    <property type="project" value="UniProtKB-KW"/>
</dbReference>
<dbReference type="PANTHER" id="PTHR11575">
    <property type="entry name" value="5'-NUCLEOTIDASE-RELATED"/>
    <property type="match status" value="1"/>
</dbReference>
<dbReference type="InterPro" id="IPR008334">
    <property type="entry name" value="5'-Nucleotdase_C"/>
</dbReference>
<comment type="caution">
    <text evidence="8">The sequence shown here is derived from an EMBL/GenBank/DDBJ whole genome shotgun (WGS) entry which is preliminary data.</text>
</comment>
<gene>
    <name evidence="8" type="primary">ushA</name>
    <name evidence="8" type="ORF">ED28_17805</name>
</gene>
<dbReference type="GO" id="GO:0008253">
    <property type="term" value="F:5'-nucleotidase activity"/>
    <property type="evidence" value="ECO:0007669"/>
    <property type="project" value="UniProtKB-EC"/>
</dbReference>
<evidence type="ECO:0000256" key="4">
    <source>
        <dbReference type="ARBA" id="ARBA00022741"/>
    </source>
</evidence>